<evidence type="ECO:0000256" key="1">
    <source>
        <dbReference type="ARBA" id="ARBA00004141"/>
    </source>
</evidence>
<feature type="transmembrane region" description="Helical" evidence="6">
    <location>
        <begin position="72"/>
        <end position="90"/>
    </location>
</feature>
<dbReference type="PANTHER" id="PTHR12570">
    <property type="match status" value="1"/>
</dbReference>
<feature type="transmembrane region" description="Helical" evidence="6">
    <location>
        <begin position="243"/>
        <end position="266"/>
    </location>
</feature>
<feature type="transmembrane region" description="Helical" evidence="6">
    <location>
        <begin position="278"/>
        <end position="298"/>
    </location>
</feature>
<feature type="transmembrane region" description="Helical" evidence="6">
    <location>
        <begin position="304"/>
        <end position="326"/>
    </location>
</feature>
<keyword evidence="9" id="KW-1185">Reference proteome</keyword>
<feature type="transmembrane region" description="Helical" evidence="6">
    <location>
        <begin position="102"/>
        <end position="123"/>
    </location>
</feature>
<reference evidence="7" key="2">
    <citation type="submission" date="2019-06" db="EMBL/GenBank/DDBJ databases">
        <title>Genomics analysis of Aphanomyces spp. identifies a new class of oomycete effector associated with host adaptation.</title>
        <authorList>
            <person name="Gaulin E."/>
        </authorList>
    </citation>
    <scope>NUCLEOTIDE SEQUENCE</scope>
    <source>
        <strain evidence="7">CBS 578.67</strain>
    </source>
</reference>
<dbReference type="GO" id="GO:0015095">
    <property type="term" value="F:magnesium ion transmembrane transporter activity"/>
    <property type="evidence" value="ECO:0007669"/>
    <property type="project" value="InterPro"/>
</dbReference>
<dbReference type="InterPro" id="IPR008521">
    <property type="entry name" value="Mg_trans_NIPA"/>
</dbReference>
<dbReference type="PANTHER" id="PTHR12570:SF9">
    <property type="entry name" value="MAGNESIUM TRANSPORTER NIPA8-RELATED"/>
    <property type="match status" value="1"/>
</dbReference>
<feature type="transmembrane region" description="Helical" evidence="6">
    <location>
        <begin position="209"/>
        <end position="237"/>
    </location>
</feature>
<feature type="compositionally biased region" description="Polar residues" evidence="5">
    <location>
        <begin position="371"/>
        <end position="400"/>
    </location>
</feature>
<protein>
    <submittedName>
        <fullName evidence="8">Aste57867_18639 protein</fullName>
    </submittedName>
</protein>
<keyword evidence="3 6" id="KW-1133">Transmembrane helix</keyword>
<reference evidence="8 9" key="1">
    <citation type="submission" date="2019-03" db="EMBL/GenBank/DDBJ databases">
        <authorList>
            <person name="Gaulin E."/>
            <person name="Dumas B."/>
        </authorList>
    </citation>
    <scope>NUCLEOTIDE SEQUENCE [LARGE SCALE GENOMIC DNA]</scope>
    <source>
        <strain evidence="8">CBS 568.67</strain>
    </source>
</reference>
<dbReference type="EMBL" id="VJMH01006401">
    <property type="protein sequence ID" value="KAF0689946.1"/>
    <property type="molecule type" value="Genomic_DNA"/>
</dbReference>
<dbReference type="Proteomes" id="UP000332933">
    <property type="component" value="Unassembled WGS sequence"/>
</dbReference>
<proteinExistence type="predicted"/>
<gene>
    <name evidence="8" type="primary">Aste57867_18639</name>
    <name evidence="7" type="ORF">As57867_018577</name>
    <name evidence="8" type="ORF">ASTE57867_18639</name>
</gene>
<feature type="region of interest" description="Disordered" evidence="5">
    <location>
        <begin position="368"/>
        <end position="400"/>
    </location>
</feature>
<evidence type="ECO:0000313" key="9">
    <source>
        <dbReference type="Proteomes" id="UP000332933"/>
    </source>
</evidence>
<dbReference type="EMBL" id="CAADRA010006422">
    <property type="protein sequence ID" value="VFT95374.1"/>
    <property type="molecule type" value="Genomic_DNA"/>
</dbReference>
<dbReference type="OrthoDB" id="165382at2759"/>
<keyword evidence="4 6" id="KW-0472">Membrane</keyword>
<organism evidence="8 9">
    <name type="scientific">Aphanomyces stellatus</name>
    <dbReference type="NCBI Taxonomy" id="120398"/>
    <lineage>
        <taxon>Eukaryota</taxon>
        <taxon>Sar</taxon>
        <taxon>Stramenopiles</taxon>
        <taxon>Oomycota</taxon>
        <taxon>Saprolegniomycetes</taxon>
        <taxon>Saprolegniales</taxon>
        <taxon>Verrucalvaceae</taxon>
        <taxon>Aphanomyces</taxon>
    </lineage>
</organism>
<feature type="transmembrane region" description="Helical" evidence="6">
    <location>
        <begin position="130"/>
        <end position="150"/>
    </location>
</feature>
<dbReference type="InterPro" id="IPR037185">
    <property type="entry name" value="EmrE-like"/>
</dbReference>
<name>A0A485LAM9_9STRA</name>
<dbReference type="GO" id="GO:0016020">
    <property type="term" value="C:membrane"/>
    <property type="evidence" value="ECO:0007669"/>
    <property type="project" value="UniProtKB-SubCell"/>
</dbReference>
<evidence type="ECO:0000256" key="2">
    <source>
        <dbReference type="ARBA" id="ARBA00022692"/>
    </source>
</evidence>
<keyword evidence="2 6" id="KW-0812">Transmembrane</keyword>
<dbReference type="SUPFAM" id="SSF103481">
    <property type="entry name" value="Multidrug resistance efflux transporter EmrE"/>
    <property type="match status" value="1"/>
</dbReference>
<feature type="transmembrane region" description="Helical" evidence="6">
    <location>
        <begin position="170"/>
        <end position="188"/>
    </location>
</feature>
<evidence type="ECO:0000313" key="7">
    <source>
        <dbReference type="EMBL" id="KAF0689946.1"/>
    </source>
</evidence>
<evidence type="ECO:0000256" key="4">
    <source>
        <dbReference type="ARBA" id="ARBA00023136"/>
    </source>
</evidence>
<evidence type="ECO:0000256" key="5">
    <source>
        <dbReference type="SAM" id="MobiDB-lite"/>
    </source>
</evidence>
<dbReference type="AlphaFoldDB" id="A0A485LAM9"/>
<evidence type="ECO:0000256" key="6">
    <source>
        <dbReference type="SAM" id="Phobius"/>
    </source>
</evidence>
<accession>A0A485LAM9</accession>
<evidence type="ECO:0000256" key="3">
    <source>
        <dbReference type="ARBA" id="ARBA00022989"/>
    </source>
</evidence>
<comment type="subcellular location">
    <subcellularLocation>
        <location evidence="1">Membrane</location>
        <topology evidence="1">Multi-pass membrane protein</topology>
    </subcellularLocation>
</comment>
<evidence type="ECO:0000313" key="8">
    <source>
        <dbReference type="EMBL" id="VFT95374.1"/>
    </source>
</evidence>
<dbReference type="Pfam" id="PF05653">
    <property type="entry name" value="Mg_trans_NIPA"/>
    <property type="match status" value="1"/>
</dbReference>
<sequence length="400" mass="43523">MQLAHKTAQNAAARATAAPLDPKVADGEALELKWIGLAIVVGSAILSNLGVNVQKLSHVQEEVRPLFHRRPYYTRPLWIIGMVLVLVGSIGDFEALAFAPQALVASVGGGCTVLANMGFAHWWLGQRLGLSDVVGTFFIIAGVVLSTLANKPDAQLDLTALELQFRSLEFLIYFTIMCLFLVFIFGEIRSVVHNTKPAAHPKLYRRLPYLYATASGIFGSFSVLLAKCASMLLFLTFQGDNQFVYPITYLFVGGMVATLVLQTDLLNRAIMCGDTLSVFPVFQCFWIGSSVVGGVVFYQKYHSFTLFEWISLPIALVSIILGIYLLTQQSNNDEAAYASVMSSGRFGSLMPLSPPPMANPHRPIFGHGGSFRSNSSECTSYGSLKPTTQSSEKPSTSARG</sequence>